<dbReference type="PANTHER" id="PTHR10543">
    <property type="entry name" value="BETA-CAROTENE DIOXYGENASE"/>
    <property type="match status" value="1"/>
</dbReference>
<gene>
    <name evidence="6" type="ORF">JTE90_001506</name>
</gene>
<organism evidence="6 7">
    <name type="scientific">Oedothorax gibbosus</name>
    <dbReference type="NCBI Taxonomy" id="931172"/>
    <lineage>
        <taxon>Eukaryota</taxon>
        <taxon>Metazoa</taxon>
        <taxon>Ecdysozoa</taxon>
        <taxon>Arthropoda</taxon>
        <taxon>Chelicerata</taxon>
        <taxon>Arachnida</taxon>
        <taxon>Araneae</taxon>
        <taxon>Araneomorphae</taxon>
        <taxon>Entelegynae</taxon>
        <taxon>Araneoidea</taxon>
        <taxon>Linyphiidae</taxon>
        <taxon>Erigoninae</taxon>
        <taxon>Oedothorax</taxon>
    </lineage>
</organism>
<comment type="similarity">
    <text evidence="1">Belongs to the carotenoid oxygenase family.</text>
</comment>
<dbReference type="GO" id="GO:0042574">
    <property type="term" value="P:retinal metabolic process"/>
    <property type="evidence" value="ECO:0007669"/>
    <property type="project" value="TreeGrafter"/>
</dbReference>
<feature type="binding site" evidence="5">
    <location>
        <position position="526"/>
    </location>
    <ligand>
        <name>Fe cation</name>
        <dbReference type="ChEBI" id="CHEBI:24875"/>
        <note>catalytic</note>
    </ligand>
</feature>
<evidence type="ECO:0000313" key="6">
    <source>
        <dbReference type="EMBL" id="KAG8184809.1"/>
    </source>
</evidence>
<keyword evidence="3" id="KW-0560">Oxidoreductase</keyword>
<name>A0AAV6UM62_9ARAC</name>
<dbReference type="Pfam" id="PF03055">
    <property type="entry name" value="RPE65"/>
    <property type="match status" value="1"/>
</dbReference>
<dbReference type="InterPro" id="IPR004294">
    <property type="entry name" value="Carotenoid_Oase"/>
</dbReference>
<feature type="binding site" evidence="5">
    <location>
        <position position="309"/>
    </location>
    <ligand>
        <name>Fe cation</name>
        <dbReference type="ChEBI" id="CHEBI:24875"/>
        <note>catalytic</note>
    </ligand>
</feature>
<reference evidence="6 7" key="1">
    <citation type="journal article" date="2022" name="Nat. Ecol. Evol.">
        <title>A masculinizing supergene underlies an exaggerated male reproductive morph in a spider.</title>
        <authorList>
            <person name="Hendrickx F."/>
            <person name="De Corte Z."/>
            <person name="Sonet G."/>
            <person name="Van Belleghem S.M."/>
            <person name="Kostlbacher S."/>
            <person name="Vangestel C."/>
        </authorList>
    </citation>
    <scope>NUCLEOTIDE SEQUENCE [LARGE SCALE GENOMIC DNA]</scope>
    <source>
        <strain evidence="6">W744_W776</strain>
    </source>
</reference>
<evidence type="ECO:0000256" key="1">
    <source>
        <dbReference type="ARBA" id="ARBA00006787"/>
    </source>
</evidence>
<evidence type="ECO:0000256" key="2">
    <source>
        <dbReference type="ARBA" id="ARBA00022723"/>
    </source>
</evidence>
<keyword evidence="4 5" id="KW-0408">Iron</keyword>
<evidence type="ECO:0000256" key="3">
    <source>
        <dbReference type="ARBA" id="ARBA00023002"/>
    </source>
</evidence>
<comment type="cofactor">
    <cofactor evidence="5">
        <name>Fe(2+)</name>
        <dbReference type="ChEBI" id="CHEBI:29033"/>
    </cofactor>
    <text evidence="5">Binds 1 Fe(2+) ion per subunit.</text>
</comment>
<keyword evidence="7" id="KW-1185">Reference proteome</keyword>
<accession>A0AAV6UM62</accession>
<keyword evidence="2 5" id="KW-0479">Metal-binding</keyword>
<dbReference type="AlphaFoldDB" id="A0AAV6UM62"/>
<evidence type="ECO:0000313" key="7">
    <source>
        <dbReference type="Proteomes" id="UP000827092"/>
    </source>
</evidence>
<sequence>MEAVKPSSVYPYLRSCKEESDKAIEGQVTGTVPSWLKGNLIRVGCGKTEVGPDRYNHLFDGLALMHRFGFADGRVTYQSKFLRSDTYKTNMKHNRIVVSEFATPGYPDPCKTIFQRFTSLFSLEETTDNDLVNVIMFGDEAYASSETNCIWKIDPETLESLEKVKLSTILPVNAAIAHAHEGADGTVYNIGSTYGMNCSYKILQFPPKAANKTSKALEGGRVLCTIPSCKLMNVSYHHSFAMTENYFIFVEQPLYFSMPRMTYAHFWAGAYADAMSWDQDAPSRFHVIKRSNNQLLDTKYVAKSFFVFHHINAYEEDNHLVVDLCGYDNGDVLNSLYFKALEDMFYDRNKASEPILSSSRRYVLPLATGQSKTADKNLINLPKTKATAHYQADGSIYCNAEILTGSEQWSLELPRINYEKFNGKNYRYFYALGRQSTLERSHLVKVDAVNKTCINWSEEGAIPSEPVYIADPNTENPEEDAGVILASLLYRSDETKVSLLVLDARSMKEISRTTFITKSSVPADFHGTFVPKK</sequence>
<feature type="binding site" evidence="5">
    <location>
        <position position="178"/>
    </location>
    <ligand>
        <name>Fe cation</name>
        <dbReference type="ChEBI" id="CHEBI:24875"/>
        <note>catalytic</note>
    </ligand>
</feature>
<dbReference type="Proteomes" id="UP000827092">
    <property type="component" value="Unassembled WGS sequence"/>
</dbReference>
<dbReference type="GO" id="GO:0003834">
    <property type="term" value="F:beta-carotene 15,15'-dioxygenase activity"/>
    <property type="evidence" value="ECO:0007669"/>
    <property type="project" value="TreeGrafter"/>
</dbReference>
<proteinExistence type="inferred from homology"/>
<dbReference type="GO" id="GO:0016121">
    <property type="term" value="P:carotene catabolic process"/>
    <property type="evidence" value="ECO:0007669"/>
    <property type="project" value="TreeGrafter"/>
</dbReference>
<evidence type="ECO:0000256" key="5">
    <source>
        <dbReference type="PIRSR" id="PIRSR604294-1"/>
    </source>
</evidence>
<comment type="caution">
    <text evidence="6">The sequence shown here is derived from an EMBL/GenBank/DDBJ whole genome shotgun (WGS) entry which is preliminary data.</text>
</comment>
<dbReference type="GO" id="GO:0010436">
    <property type="term" value="F:carotenoid dioxygenase activity"/>
    <property type="evidence" value="ECO:0007669"/>
    <property type="project" value="TreeGrafter"/>
</dbReference>
<dbReference type="GO" id="GO:0046872">
    <property type="term" value="F:metal ion binding"/>
    <property type="evidence" value="ECO:0007669"/>
    <property type="project" value="UniProtKB-KW"/>
</dbReference>
<dbReference type="PANTHER" id="PTHR10543:SF24">
    <property type="entry name" value="CAROTENOID ISOMEROOXYGENASE"/>
    <property type="match status" value="1"/>
</dbReference>
<dbReference type="EMBL" id="JAFNEN010000360">
    <property type="protein sequence ID" value="KAG8184809.1"/>
    <property type="molecule type" value="Genomic_DNA"/>
</dbReference>
<protein>
    <submittedName>
        <fullName evidence="6">Uncharacterized protein</fullName>
    </submittedName>
</protein>
<evidence type="ECO:0000256" key="4">
    <source>
        <dbReference type="ARBA" id="ARBA00023004"/>
    </source>
</evidence>
<feature type="binding site" evidence="5">
    <location>
        <position position="238"/>
    </location>
    <ligand>
        <name>Fe cation</name>
        <dbReference type="ChEBI" id="CHEBI:24875"/>
        <note>catalytic</note>
    </ligand>
</feature>